<evidence type="ECO:0000256" key="1">
    <source>
        <dbReference type="SAM" id="Phobius"/>
    </source>
</evidence>
<accession>A0ABR8S6Q2</accession>
<dbReference type="Proteomes" id="UP000634919">
    <property type="component" value="Unassembled WGS sequence"/>
</dbReference>
<organism evidence="3 4">
    <name type="scientific">Comamonas avium</name>
    <dbReference type="NCBI Taxonomy" id="2762231"/>
    <lineage>
        <taxon>Bacteria</taxon>
        <taxon>Pseudomonadati</taxon>
        <taxon>Pseudomonadota</taxon>
        <taxon>Betaproteobacteria</taxon>
        <taxon>Burkholderiales</taxon>
        <taxon>Comamonadaceae</taxon>
        <taxon>Comamonas</taxon>
    </lineage>
</organism>
<gene>
    <name evidence="3" type="ORF">H9646_01545</name>
</gene>
<comment type="caution">
    <text evidence="3">The sequence shown here is derived from an EMBL/GenBank/DDBJ whole genome shotgun (WGS) entry which is preliminary data.</text>
</comment>
<evidence type="ECO:0000259" key="2">
    <source>
        <dbReference type="SMART" id="SM00771"/>
    </source>
</evidence>
<dbReference type="SUPFAM" id="SSF64383">
    <property type="entry name" value="Cell-division protein ZipA, C-terminal domain"/>
    <property type="match status" value="1"/>
</dbReference>
<protein>
    <submittedName>
        <fullName evidence="3">Cell division protein FtsZ</fullName>
    </submittedName>
</protein>
<evidence type="ECO:0000313" key="3">
    <source>
        <dbReference type="EMBL" id="MBD7959154.1"/>
    </source>
</evidence>
<dbReference type="InterPro" id="IPR036765">
    <property type="entry name" value="ZipA_FtsZ-bd_C_sf"/>
</dbReference>
<dbReference type="InterPro" id="IPR007449">
    <property type="entry name" value="ZipA_FtsZ-bd_C"/>
</dbReference>
<evidence type="ECO:0000313" key="4">
    <source>
        <dbReference type="Proteomes" id="UP000634919"/>
    </source>
</evidence>
<name>A0ABR8S6Q2_9BURK</name>
<keyword evidence="1" id="KW-0812">Transmembrane</keyword>
<dbReference type="EMBL" id="JACSQK010000001">
    <property type="protein sequence ID" value="MBD7959154.1"/>
    <property type="molecule type" value="Genomic_DNA"/>
</dbReference>
<proteinExistence type="predicted"/>
<feature type="domain" description="ZipA C-terminal FtsZ-binding" evidence="2">
    <location>
        <begin position="245"/>
        <end position="372"/>
    </location>
</feature>
<dbReference type="SMART" id="SM00771">
    <property type="entry name" value="ZipA_C"/>
    <property type="match status" value="1"/>
</dbReference>
<keyword evidence="1" id="KW-0472">Membrane</keyword>
<dbReference type="RefSeq" id="WP_191721565.1">
    <property type="nucleotide sequence ID" value="NZ_JACSQK010000001.1"/>
</dbReference>
<dbReference type="GO" id="GO:0051301">
    <property type="term" value="P:cell division"/>
    <property type="evidence" value="ECO:0007669"/>
    <property type="project" value="UniProtKB-KW"/>
</dbReference>
<keyword evidence="4" id="KW-1185">Reference proteome</keyword>
<feature type="transmembrane region" description="Helical" evidence="1">
    <location>
        <begin position="6"/>
        <end position="25"/>
    </location>
</feature>
<reference evidence="3 4" key="1">
    <citation type="submission" date="2020-08" db="EMBL/GenBank/DDBJ databases">
        <title>A Genomic Blueprint of the Chicken Gut Microbiome.</title>
        <authorList>
            <person name="Gilroy R."/>
            <person name="Ravi A."/>
            <person name="Getino M."/>
            <person name="Pursley I."/>
            <person name="Horton D.L."/>
            <person name="Alikhan N.-F."/>
            <person name="Baker D."/>
            <person name="Gharbi K."/>
            <person name="Hall N."/>
            <person name="Watson M."/>
            <person name="Adriaenssens E.M."/>
            <person name="Foster-Nyarko E."/>
            <person name="Jarju S."/>
            <person name="Secka A."/>
            <person name="Antonio M."/>
            <person name="Oren A."/>
            <person name="Chaudhuri R."/>
            <person name="La Ragione R.M."/>
            <person name="Hildebrand F."/>
            <person name="Pallen M.J."/>
        </authorList>
    </citation>
    <scope>NUCLEOTIDE SEQUENCE [LARGE SCALE GENOMIC DNA]</scope>
    <source>
        <strain evidence="3 4">Sa2CVA6</strain>
    </source>
</reference>
<sequence>MSTLQISLAVAGVILLGLIVAYNTWLYRRNAPKRADADTRVSDGHSRFDPALDGVDVTNLPEHAHVSAADPLFDSTPASAESSGHTWGADTALDASPAADAAEGMLTATPESAARVAQQNAERKQALDGLIDAIAPIRIENVVTGDAALMVQPTTRRAGSKQFRIEGLNAASGEWETVRAGQRYSAFQGGVQLANRLGALNEIEFSEFVAKVQGFGDALNAAVDLPDMLHEVSRARELDQFAGEHDAQLSFMLRPRRAAWSPGYIEQHAAAAGFVSAAMPGRMQLPSVTSAHAPLLTLVYDAQAAQADNLDQTAVHEVWLSLDVPQVPRTEEPFTRLREVVQQLCEGMDGMLCDQNGYQLLPQVLDPIAADLDKLYDKLDSRELSAGSMLARRLFN</sequence>
<keyword evidence="1" id="KW-1133">Transmembrane helix</keyword>
<keyword evidence="3" id="KW-0132">Cell division</keyword>
<keyword evidence="3" id="KW-0131">Cell cycle</keyword>